<dbReference type="InterPro" id="IPR018445">
    <property type="entry name" value="Put_Phosphate_transp_reg"/>
</dbReference>
<protein>
    <recommendedName>
        <fullName evidence="5">TIGR00153 family protein</fullName>
    </recommendedName>
</protein>
<evidence type="ECO:0000313" key="4">
    <source>
        <dbReference type="Proteomes" id="UP000240880"/>
    </source>
</evidence>
<comment type="similarity">
    <text evidence="1">Belongs to the UPF0111 family.</text>
</comment>
<dbReference type="PANTHER" id="PTHR36536">
    <property type="entry name" value="UPF0111 PROTEIN HI_1603"/>
    <property type="match status" value="1"/>
</dbReference>
<evidence type="ECO:0000256" key="1">
    <source>
        <dbReference type="ARBA" id="ARBA00008591"/>
    </source>
</evidence>
<dbReference type="Proteomes" id="UP000240880">
    <property type="component" value="Unassembled WGS sequence"/>
</dbReference>
<accession>A0A2R6AAL0</accession>
<dbReference type="Pfam" id="PF01865">
    <property type="entry name" value="PhoU_div"/>
    <property type="match status" value="1"/>
</dbReference>
<evidence type="ECO:0000256" key="2">
    <source>
        <dbReference type="SAM" id="Coils"/>
    </source>
</evidence>
<dbReference type="AlphaFoldDB" id="A0A2R6AAL0"/>
<gene>
    <name evidence="3" type="ORF">B9Q01_04975</name>
</gene>
<keyword evidence="2" id="KW-0175">Coiled coil</keyword>
<dbReference type="InterPro" id="IPR002727">
    <property type="entry name" value="DUF47"/>
</dbReference>
<organism evidence="3 4">
    <name type="scientific">Candidatus Marsarchaeota G1 archaeon OSP_D</name>
    <dbReference type="NCBI Taxonomy" id="1978155"/>
    <lineage>
        <taxon>Archaea</taxon>
        <taxon>Candidatus Marsarchaeota</taxon>
        <taxon>Candidatus Marsarchaeota group 1</taxon>
    </lineage>
</organism>
<name>A0A2R6AAL0_9ARCH</name>
<evidence type="ECO:0008006" key="5">
    <source>
        <dbReference type="Google" id="ProtNLM"/>
    </source>
</evidence>
<proteinExistence type="inferred from homology"/>
<feature type="coiled-coil region" evidence="2">
    <location>
        <begin position="147"/>
        <end position="174"/>
    </location>
</feature>
<sequence>MVFETLLKRLSVVGEKTTFEEFVRHTQLTQSSLEALREMLSPNCDNIAKLNERISELEKRGDELTIELKTKITSGAFAPALLENFVSLVELLDDLLDNTHFISREIKRYKEYAKNGNSALESEAYEVFSKMLEENTQALKLVQKMLLSQTLNEMANYRSQIEWLEERVDEQKDALLDKLYKEANGMPYILFNHLFTLVHKLDDLLDNCEDIADMIFTTMVSVSK</sequence>
<dbReference type="PANTHER" id="PTHR36536:SF3">
    <property type="entry name" value="UPF0111 PROTEIN HI_1603"/>
    <property type="match status" value="1"/>
</dbReference>
<dbReference type="InterPro" id="IPR038078">
    <property type="entry name" value="PhoU-like_sf"/>
</dbReference>
<evidence type="ECO:0000313" key="3">
    <source>
        <dbReference type="EMBL" id="PSN83368.1"/>
    </source>
</evidence>
<dbReference type="Gene3D" id="1.20.58.220">
    <property type="entry name" value="Phosphate transport system protein phou homolog 2, domain 2"/>
    <property type="match status" value="1"/>
</dbReference>
<reference evidence="3 4" key="1">
    <citation type="submission" date="2017-04" db="EMBL/GenBank/DDBJ databases">
        <title>Novel microbial lineages endemic to geothermal iron-oxide mats fill important gaps in the evolutionary history of Archaea.</title>
        <authorList>
            <person name="Jay Z.J."/>
            <person name="Beam J.P."/>
            <person name="Dlakic M."/>
            <person name="Rusch D.B."/>
            <person name="Kozubal M.A."/>
            <person name="Inskeep W.P."/>
        </authorList>
    </citation>
    <scope>NUCLEOTIDE SEQUENCE [LARGE SCALE GENOMIC DNA]</scope>
    <source>
        <strain evidence="3">OSP_D</strain>
    </source>
</reference>
<dbReference type="EMBL" id="NEXC01000026">
    <property type="protein sequence ID" value="PSN83368.1"/>
    <property type="molecule type" value="Genomic_DNA"/>
</dbReference>
<comment type="caution">
    <text evidence="3">The sequence shown here is derived from an EMBL/GenBank/DDBJ whole genome shotgun (WGS) entry which is preliminary data.</text>
</comment>